<protein>
    <submittedName>
        <fullName evidence="1">Uncharacterized protein</fullName>
    </submittedName>
</protein>
<name>A0A6S6M5F4_9BACT</name>
<evidence type="ECO:0000313" key="1">
    <source>
        <dbReference type="EMBL" id="BCG49028.1"/>
    </source>
</evidence>
<accession>A0A6S6M5F4</accession>
<keyword evidence="2" id="KW-1185">Reference proteome</keyword>
<dbReference type="Proteomes" id="UP000515472">
    <property type="component" value="Chromosome"/>
</dbReference>
<reference evidence="1 2" key="1">
    <citation type="submission" date="2020-06" db="EMBL/GenBank/DDBJ databases">
        <title>Interaction of electrochemicaly active bacteria, Geobacter bremensis R4 on different carbon anode.</title>
        <authorList>
            <person name="Meng L."/>
            <person name="Yoshida N."/>
        </authorList>
    </citation>
    <scope>NUCLEOTIDE SEQUENCE [LARGE SCALE GENOMIC DNA]</scope>
    <source>
        <strain evidence="1 2">R4</strain>
    </source>
</reference>
<proteinExistence type="predicted"/>
<gene>
    <name evidence="1" type="ORF">GEOBRER4_n3924</name>
</gene>
<organism evidence="1 2">
    <name type="scientific">Citrifermentans bremense</name>
    <dbReference type="NCBI Taxonomy" id="60035"/>
    <lineage>
        <taxon>Bacteria</taxon>
        <taxon>Pseudomonadati</taxon>
        <taxon>Thermodesulfobacteriota</taxon>
        <taxon>Desulfuromonadia</taxon>
        <taxon>Geobacterales</taxon>
        <taxon>Geobacteraceae</taxon>
        <taxon>Citrifermentans</taxon>
    </lineage>
</organism>
<dbReference type="KEGG" id="gbn:GEOBRER4_37780"/>
<sequence length="164" mass="18251">METKSNDRLALQDAMVFLGAIASGTEQAIGESAGNISYLAGVNLGKKLSQGVPRTGEIDEALAATRRVLEQNDYLWLFEPFKTHDQKEMVRQGEEGLEVMLVFRDCMIRQSLFRFGHVQKGSLCNMMYGFFAGALQNIMGRESSLEIVHAGENACYKKLVVRNP</sequence>
<dbReference type="InterPro" id="IPR024096">
    <property type="entry name" value="NO_sig/Golgi_transp_ligand-bd"/>
</dbReference>
<dbReference type="EMBL" id="AP023213">
    <property type="protein sequence ID" value="BCG49028.1"/>
    <property type="molecule type" value="Genomic_DNA"/>
</dbReference>
<dbReference type="RefSeq" id="WP_185243591.1">
    <property type="nucleotide sequence ID" value="NZ_AP023213.1"/>
</dbReference>
<dbReference type="AlphaFoldDB" id="A0A6S6M5F4"/>
<dbReference type="SUPFAM" id="SSF111126">
    <property type="entry name" value="Ligand-binding domain in the NO signalling and Golgi transport"/>
    <property type="match status" value="1"/>
</dbReference>
<evidence type="ECO:0000313" key="2">
    <source>
        <dbReference type="Proteomes" id="UP000515472"/>
    </source>
</evidence>